<feature type="region of interest" description="Disordered" evidence="1">
    <location>
        <begin position="2101"/>
        <end position="2284"/>
    </location>
</feature>
<feature type="compositionally biased region" description="Basic and acidic residues" evidence="1">
    <location>
        <begin position="357"/>
        <end position="368"/>
    </location>
</feature>
<feature type="compositionally biased region" description="Polar residues" evidence="1">
    <location>
        <begin position="217"/>
        <end position="233"/>
    </location>
</feature>
<dbReference type="GO" id="GO:0003676">
    <property type="term" value="F:nucleic acid binding"/>
    <property type="evidence" value="ECO:0007669"/>
    <property type="project" value="InterPro"/>
</dbReference>
<feature type="compositionally biased region" description="Basic and acidic residues" evidence="1">
    <location>
        <begin position="1226"/>
        <end position="1248"/>
    </location>
</feature>
<name>A0AAV4I1R6_9GAST</name>
<feature type="compositionally biased region" description="Pro residues" evidence="1">
    <location>
        <begin position="1403"/>
        <end position="1423"/>
    </location>
</feature>
<feature type="region of interest" description="Disordered" evidence="1">
    <location>
        <begin position="1544"/>
        <end position="1622"/>
    </location>
</feature>
<feature type="compositionally biased region" description="Basic and acidic residues" evidence="1">
    <location>
        <begin position="2433"/>
        <end position="2449"/>
    </location>
</feature>
<feature type="compositionally biased region" description="Polar residues" evidence="1">
    <location>
        <begin position="2256"/>
        <end position="2270"/>
    </location>
</feature>
<feature type="compositionally biased region" description="Acidic residues" evidence="1">
    <location>
        <begin position="1699"/>
        <end position="1711"/>
    </location>
</feature>
<feature type="compositionally biased region" description="Polar residues" evidence="1">
    <location>
        <begin position="666"/>
        <end position="679"/>
    </location>
</feature>
<dbReference type="Proteomes" id="UP000762676">
    <property type="component" value="Unassembled WGS sequence"/>
</dbReference>
<feature type="compositionally biased region" description="Basic and acidic residues" evidence="1">
    <location>
        <begin position="99"/>
        <end position="118"/>
    </location>
</feature>
<feature type="region of interest" description="Disordered" evidence="1">
    <location>
        <begin position="744"/>
        <end position="978"/>
    </location>
</feature>
<evidence type="ECO:0000256" key="1">
    <source>
        <dbReference type="SAM" id="MobiDB-lite"/>
    </source>
</evidence>
<feature type="compositionally biased region" description="Basic and acidic residues" evidence="1">
    <location>
        <begin position="821"/>
        <end position="833"/>
    </location>
</feature>
<accession>A0AAV4I1R6</accession>
<feature type="compositionally biased region" description="Basic and acidic residues" evidence="1">
    <location>
        <begin position="1160"/>
        <end position="1182"/>
    </location>
</feature>
<proteinExistence type="predicted"/>
<feature type="compositionally biased region" description="Basic and acidic residues" evidence="1">
    <location>
        <begin position="1817"/>
        <end position="1837"/>
    </location>
</feature>
<evidence type="ECO:0000259" key="2">
    <source>
        <dbReference type="SMART" id="SM00451"/>
    </source>
</evidence>
<dbReference type="GO" id="GO:0045892">
    <property type="term" value="P:negative regulation of DNA-templated transcription"/>
    <property type="evidence" value="ECO:0007669"/>
    <property type="project" value="TreeGrafter"/>
</dbReference>
<feature type="compositionally biased region" description="Low complexity" evidence="1">
    <location>
        <begin position="1249"/>
        <end position="1259"/>
    </location>
</feature>
<feature type="compositionally biased region" description="Basic and acidic residues" evidence="1">
    <location>
        <begin position="1198"/>
        <end position="1214"/>
    </location>
</feature>
<feature type="region of interest" description="Disordered" evidence="1">
    <location>
        <begin position="357"/>
        <end position="403"/>
    </location>
</feature>
<dbReference type="EMBL" id="BMAT01002250">
    <property type="protein sequence ID" value="GFS02892.1"/>
    <property type="molecule type" value="Genomic_DNA"/>
</dbReference>
<feature type="compositionally biased region" description="Polar residues" evidence="1">
    <location>
        <begin position="2580"/>
        <end position="2589"/>
    </location>
</feature>
<feature type="compositionally biased region" description="Low complexity" evidence="1">
    <location>
        <begin position="1849"/>
        <end position="1865"/>
    </location>
</feature>
<feature type="compositionally biased region" description="Polar residues" evidence="1">
    <location>
        <begin position="2156"/>
        <end position="2167"/>
    </location>
</feature>
<feature type="compositionally biased region" description="Pro residues" evidence="1">
    <location>
        <begin position="48"/>
        <end position="58"/>
    </location>
</feature>
<feature type="region of interest" description="Disordered" evidence="1">
    <location>
        <begin position="2357"/>
        <end position="2624"/>
    </location>
</feature>
<organism evidence="3 4">
    <name type="scientific">Elysia marginata</name>
    <dbReference type="NCBI Taxonomy" id="1093978"/>
    <lineage>
        <taxon>Eukaryota</taxon>
        <taxon>Metazoa</taxon>
        <taxon>Spiralia</taxon>
        <taxon>Lophotrochozoa</taxon>
        <taxon>Mollusca</taxon>
        <taxon>Gastropoda</taxon>
        <taxon>Heterobranchia</taxon>
        <taxon>Euthyneura</taxon>
        <taxon>Panpulmonata</taxon>
        <taxon>Sacoglossa</taxon>
        <taxon>Placobranchoidea</taxon>
        <taxon>Plakobranchidae</taxon>
        <taxon>Elysia</taxon>
    </lineage>
</organism>
<feature type="compositionally biased region" description="Basic and acidic residues" evidence="1">
    <location>
        <begin position="1558"/>
        <end position="1582"/>
    </location>
</feature>
<dbReference type="InterPro" id="IPR036236">
    <property type="entry name" value="Znf_C2H2_sf"/>
</dbReference>
<feature type="compositionally biased region" description="Basic and acidic residues" evidence="1">
    <location>
        <begin position="486"/>
        <end position="550"/>
    </location>
</feature>
<feature type="compositionally biased region" description="Basic and acidic residues" evidence="1">
    <location>
        <begin position="694"/>
        <end position="704"/>
    </location>
</feature>
<evidence type="ECO:0000313" key="3">
    <source>
        <dbReference type="EMBL" id="GFS02892.1"/>
    </source>
</evidence>
<feature type="compositionally biased region" description="Basic and acidic residues" evidence="1">
    <location>
        <begin position="896"/>
        <end position="906"/>
    </location>
</feature>
<dbReference type="SMART" id="SM00451">
    <property type="entry name" value="ZnF_U1"/>
    <property type="match status" value="2"/>
</dbReference>
<reference evidence="3 4" key="1">
    <citation type="journal article" date="2021" name="Elife">
        <title>Chloroplast acquisition without the gene transfer in kleptoplastic sea slugs, Plakobranchus ocellatus.</title>
        <authorList>
            <person name="Maeda T."/>
            <person name="Takahashi S."/>
            <person name="Yoshida T."/>
            <person name="Shimamura S."/>
            <person name="Takaki Y."/>
            <person name="Nagai Y."/>
            <person name="Toyoda A."/>
            <person name="Suzuki Y."/>
            <person name="Arimoto A."/>
            <person name="Ishii H."/>
            <person name="Satoh N."/>
            <person name="Nishiyama T."/>
            <person name="Hasebe M."/>
            <person name="Maruyama T."/>
            <person name="Minagawa J."/>
            <person name="Obokata J."/>
            <person name="Shigenobu S."/>
        </authorList>
    </citation>
    <scope>NUCLEOTIDE SEQUENCE [LARGE SCALE GENOMIC DNA]</scope>
</reference>
<feature type="compositionally biased region" description="Polar residues" evidence="1">
    <location>
        <begin position="133"/>
        <end position="158"/>
    </location>
</feature>
<dbReference type="GO" id="GO:0045893">
    <property type="term" value="P:positive regulation of DNA-templated transcription"/>
    <property type="evidence" value="ECO:0007669"/>
    <property type="project" value="TreeGrafter"/>
</dbReference>
<feature type="compositionally biased region" description="Basic and acidic residues" evidence="1">
    <location>
        <begin position="2275"/>
        <end position="2284"/>
    </location>
</feature>
<feature type="compositionally biased region" description="Basic and acidic residues" evidence="1">
    <location>
        <begin position="925"/>
        <end position="978"/>
    </location>
</feature>
<feature type="region of interest" description="Disordered" evidence="1">
    <location>
        <begin position="2296"/>
        <end position="2317"/>
    </location>
</feature>
<feature type="compositionally biased region" description="Basic and acidic residues" evidence="1">
    <location>
        <begin position="1654"/>
        <end position="1697"/>
    </location>
</feature>
<evidence type="ECO:0000313" key="4">
    <source>
        <dbReference type="Proteomes" id="UP000762676"/>
    </source>
</evidence>
<feature type="compositionally biased region" description="Basic and acidic residues" evidence="1">
    <location>
        <begin position="1015"/>
        <end position="1040"/>
    </location>
</feature>
<feature type="compositionally biased region" description="Polar residues" evidence="1">
    <location>
        <begin position="2483"/>
        <end position="2502"/>
    </location>
</feature>
<protein>
    <submittedName>
        <fullName evidence="3">Zinc finger protein 318</fullName>
    </submittedName>
</protein>
<feature type="region of interest" description="Disordered" evidence="1">
    <location>
        <begin position="471"/>
        <end position="714"/>
    </location>
</feature>
<feature type="compositionally biased region" description="Basic and acidic residues" evidence="1">
    <location>
        <begin position="570"/>
        <end position="592"/>
    </location>
</feature>
<feature type="domain" description="U1-type" evidence="2">
    <location>
        <begin position="1340"/>
        <end position="1374"/>
    </location>
</feature>
<dbReference type="GO" id="GO:0005654">
    <property type="term" value="C:nucleoplasm"/>
    <property type="evidence" value="ECO:0007669"/>
    <property type="project" value="TreeGrafter"/>
</dbReference>
<dbReference type="PANTHER" id="PTHR15577">
    <property type="entry name" value="ZINC FINGER CONTAINING PROTEIN"/>
    <property type="match status" value="1"/>
</dbReference>
<feature type="region of interest" description="Disordered" evidence="1">
    <location>
        <begin position="12"/>
        <end position="165"/>
    </location>
</feature>
<feature type="compositionally biased region" description="Acidic residues" evidence="1">
    <location>
        <begin position="2552"/>
        <end position="2568"/>
    </location>
</feature>
<feature type="compositionally biased region" description="Basic residues" evidence="1">
    <location>
        <begin position="2193"/>
        <end position="2218"/>
    </location>
</feature>
<feature type="domain" description="U1-type" evidence="2">
    <location>
        <begin position="1273"/>
        <end position="1307"/>
    </location>
</feature>
<feature type="compositionally biased region" description="Basic and acidic residues" evidence="1">
    <location>
        <begin position="238"/>
        <end position="248"/>
    </location>
</feature>
<feature type="region of interest" description="Disordered" evidence="1">
    <location>
        <begin position="1387"/>
        <end position="1518"/>
    </location>
</feature>
<feature type="region of interest" description="Disordered" evidence="1">
    <location>
        <begin position="193"/>
        <end position="341"/>
    </location>
</feature>
<feature type="compositionally biased region" description="Acidic residues" evidence="1">
    <location>
        <begin position="1777"/>
        <end position="1796"/>
    </location>
</feature>
<feature type="compositionally biased region" description="Basic residues" evidence="1">
    <location>
        <begin position="834"/>
        <end position="895"/>
    </location>
</feature>
<gene>
    <name evidence="3" type="ORF">ElyMa_001135100</name>
</gene>
<dbReference type="SUPFAM" id="SSF57667">
    <property type="entry name" value="beta-beta-alpha zinc fingers"/>
    <property type="match status" value="1"/>
</dbReference>
<dbReference type="InterPro" id="IPR055309">
    <property type="entry name" value="Znf318-like"/>
</dbReference>
<feature type="region of interest" description="Disordered" evidence="1">
    <location>
        <begin position="1103"/>
        <end position="1259"/>
    </location>
</feature>
<feature type="compositionally biased region" description="Polar residues" evidence="1">
    <location>
        <begin position="313"/>
        <end position="323"/>
    </location>
</feature>
<dbReference type="PANTHER" id="PTHR15577:SF2">
    <property type="entry name" value="ZINC FINGER PROTEIN 318"/>
    <property type="match status" value="1"/>
</dbReference>
<keyword evidence="4" id="KW-1185">Reference proteome</keyword>
<comment type="caution">
    <text evidence="3">The sequence shown here is derived from an EMBL/GenBank/DDBJ whole genome shotgun (WGS) entry which is preliminary data.</text>
</comment>
<feature type="region of interest" description="Disordered" evidence="1">
    <location>
        <begin position="1015"/>
        <end position="1042"/>
    </location>
</feature>
<dbReference type="GO" id="GO:0008270">
    <property type="term" value="F:zinc ion binding"/>
    <property type="evidence" value="ECO:0007669"/>
    <property type="project" value="InterPro"/>
</dbReference>
<feature type="compositionally biased region" description="Low complexity" evidence="1">
    <location>
        <begin position="551"/>
        <end position="565"/>
    </location>
</feature>
<dbReference type="Gene3D" id="3.30.160.60">
    <property type="entry name" value="Classic Zinc Finger"/>
    <property type="match status" value="1"/>
</dbReference>
<feature type="compositionally biased region" description="Basic and acidic residues" evidence="1">
    <location>
        <begin position="2410"/>
        <end position="2425"/>
    </location>
</feature>
<sequence length="2701" mass="299392">MSYPGGYGGGYGQGYNYQNTARPAAQGYHGVPPPGPYMGPGGSQYYPPTAPAMIPPPTSQMYQPSPAPMDSGRQAAPPAVYSHYDRSQVYQSPAAPPISRDHNRREVHDWNKPPETSRDMGSFQDSIRDVGSFQGSSRDVGSFQSSSRETGSFQGTSHKSSKKPAIDIDAILKDERLKNVLFSGISKATQKLEESLKAKNSSDNVNFVKEQRKENPSHSQLFPSASNEGQSKPKSILKRSEDRGDIQPDKMSVLEKTLQLLRGKNIDPGQETKRDVGVARPSAALGRLSSYSDDIEDEETHLYGDSNPEKRMPQSQQTNQSKNLPFWSAPSEMEASKRDSGNMFDIKEKLYEEWRNTINTKEPEKTKPEVSQLQAFISSQMSAGSSKKSKSSAPRDTEELDSTVQNILQSIGFNFDLSKRMQELAKQKKKEHDDMQTGIVDQRASFLENAEGIEDMKAKLFSEGSSSIDSFIKQARAETQSSRAGAYEDHPRRSRSPDLRDRLLRRDRSPSRDRNSRYYSRSPERRPPSEWSPKESGDYRRYERRSRSSERSAATPPRSGYSRGSSRGHRVAERFRDDPKDEYYYPDEHEAVEGPPSLPLLKSYSSQKRAEDLSSGLFPSAKRHPPKPTVENFRVMSKAVDDDDGSFTGTRRIIMPSKSERLVVSKSKSPSFRGSQSPYKKSVKRSASPISLRPSKERRYHENQDYGYTEKPMWNDPKYDMKITTFRDRSPVLESVRYESFSTTYDEKDELESRREVSRTESRYSISPERESKKNYVYENQWTDSKVSQERDTYQSSKPFRFGSPGNTYHDSPPRFQSPVWDKDRSPQRERVRSPPKRRSPERRRSPGKRRSPSPMRRKSPSPVRRRSPSPARRRSPSPGRRKSPSFGRRRSPYRKPRDTYKKDSYSRPVGKNSKGGSKYSPHVPFDKTKYSIDRRKKDSPTEKSKKTPQESKVDLSKMSDSERKAHLNKLIKEKEKATVGLAKSLASAATNDSSKAASTQKILEQKKAEIEKLVSAKSEKAGEDSSKKKAEEKKEEPKELQGNLITAIEGLSSLSVEARKNILMKMTRMTQRERQEAVSNLAMRQVKVKTLKAHLDKLKKEQNELMRKSRRSGLGAQDPQLIKNSEEQDKTQKEIEKLCAFDQENPFAEIETSPPPSHKSKDEPPPAKKLDKTDSKAKSDASKASGKALVTKTGGTKPDRSENQQKENWKKITDPQTNELPDVGDAAKKASKSDAAAKEDSKDEKGRSQNASSSSSSQGASQAKVYYEYIDGGIHWCKYCHTKCNSIEQLFEHLHGKKHLQRIQREKKPWKEGEKTSKQQKVGRACTRRIKGSEMLFPVVGFYCALCKVFIPDFADAAEHLKCDSHYNKYMDYLKVNPGHEKKLLLGRRSARSHSRERSPEQQPPPPPTAPPPPPPPPPPPSIKKRQDKDKAKKQLRKSGKEASSGSEDESFEFGADNTTVEDMDLDEEEDQEAVRAAKTKVPKLSSKGLSKGPVATANRIQSVDNMKESKEEKDKPLGQFLSIAEGSDLSKLPVVPPQIDLKAIPIPMGPPTLSEVKPEPKTDYTVKSLKDIDDEEKRMMGIDVNADEEKPLSAIPIPPPSVRKEGIESESDAAQKKPKSLDTLFAKVNSRLAASKVAPKVTAAPVQNPTEMELRIHEEIRQKLLKEKLKMTRKKEREEKKARRLEEPRRKKILDESSSDDSSDEENEQDMPSQGTEISQEGQQYFETQPYSFPEIPLPPGMTNYEAEDEQSMMFQEGLIVLSEVSVDKEGSVQNEEEEEEDDDDGDDEDDGDEPMAFTLAGSFALQALFASNEGSKEAPPKSTANEEKLHKVEADSQPDAQDAIKTSVSVSGVESVTTDEVSPVPPPEVMTTVAEQPTPVLTGEPCVGASSEEKQAVGEEPTPSLLSGRDETSVPPSDVSQEEIASTSMPPEEESKTDVAENSPVNPVEEEGTASLSDLAEVLSFERESTVKGEELEVHKTSDVEAITTSPMEVEAAVVEPTVEAVAVEPTEEAAVLEPTVEAAVVEPTEEAAVLEPTEEAAVLEPTVEAAVVGPTEEAAVVGPIVEAAVIVSTDTASQETDKPAEVEQISCLHSQVEAKSTDLPSPPSLSEVVSTLEGDEETAESVAPVIKRGRGRGKRGAGSGGRGRGRRNVQQQNQETGDQQMLEPEDPEPESPTPTDSVISEQSSGRKRGRGRRGQAAKRTPGRGRVTRSRGIKDEDTSEQDIPSPHVEDAQIEGESNLSEEAPLSAQLEASQGESGQPNEPETAQVKMEEAHERSQVDIFQQEEQAVYVQSRSEHLDETSEVSQAETSHPEAEIYVHVTQESGLTQLTEGTNNDLSQVNVPQIEIAEADKLSHSNVMEQADELSKSNLTEEGTNPPNVTTEADESNQSFVVEQAVELSQPDQIEHAHEPDQSNHREQPLGLNENEVLRKTEVYQAEIERSYEPNQSSPAVEVEEQSQTHEPSYLRMSQAEAVVGDTTSILVQDSSQEDASTTLASDGFDTLSAQPNSQDEFQHEENEATNPLDILDDTAQDLQYQVREQPQSFEGEETDSDATITDDVEELSAPPSQLEGLDTSQHTSPIEPQTWPADVPAPDMPSSDDLVEGGFEASADSGDQTDSGALILQSMASFGSPGMDPPMSGVVSEMDESINAVTLAEEDALLEGEDDAPSAGLSLGLEDSDENEFACAMKDVEES</sequence>
<feature type="compositionally biased region" description="Basic and acidic residues" evidence="1">
    <location>
        <begin position="751"/>
        <end position="776"/>
    </location>
</feature>
<dbReference type="InterPro" id="IPR003604">
    <property type="entry name" value="Matrin/U1-like-C_Znf_C2H2"/>
</dbReference>
<feature type="compositionally biased region" description="Polar residues" evidence="1">
    <location>
        <begin position="1713"/>
        <end position="1733"/>
    </location>
</feature>
<feature type="compositionally biased region" description="Polar residues" evidence="1">
    <location>
        <begin position="1917"/>
        <end position="1932"/>
    </location>
</feature>
<feature type="compositionally biased region" description="Polar residues" evidence="1">
    <location>
        <begin position="2373"/>
        <end position="2398"/>
    </location>
</feature>
<feature type="compositionally biased region" description="Acidic residues" evidence="1">
    <location>
        <begin position="1461"/>
        <end position="1473"/>
    </location>
</feature>
<feature type="compositionally biased region" description="Polar residues" evidence="1">
    <location>
        <begin position="2538"/>
        <end position="2550"/>
    </location>
</feature>
<feature type="region of interest" description="Disordered" evidence="1">
    <location>
        <begin position="1638"/>
        <end position="1963"/>
    </location>
</feature>
<feature type="compositionally biased region" description="Basic and acidic residues" evidence="1">
    <location>
        <begin position="1507"/>
        <end position="1518"/>
    </location>
</feature>
<feature type="compositionally biased region" description="Basic and acidic residues" evidence="1">
    <location>
        <begin position="1125"/>
        <end position="1140"/>
    </location>
</feature>